<dbReference type="PROSITE" id="PS51257">
    <property type="entry name" value="PROKAR_LIPOPROTEIN"/>
    <property type="match status" value="1"/>
</dbReference>
<evidence type="ECO:0000313" key="2">
    <source>
        <dbReference type="Proteomes" id="UP000646365"/>
    </source>
</evidence>
<dbReference type="AlphaFoldDB" id="A0A8J3E7R6"/>
<keyword evidence="2" id="KW-1185">Reference proteome</keyword>
<organism evidence="1 2">
    <name type="scientific">Aliidongia dinghuensis</name>
    <dbReference type="NCBI Taxonomy" id="1867774"/>
    <lineage>
        <taxon>Bacteria</taxon>
        <taxon>Pseudomonadati</taxon>
        <taxon>Pseudomonadota</taxon>
        <taxon>Alphaproteobacteria</taxon>
        <taxon>Rhodospirillales</taxon>
        <taxon>Dongiaceae</taxon>
        <taxon>Aliidongia</taxon>
    </lineage>
</organism>
<name>A0A8J3E7R6_9PROT</name>
<reference evidence="1" key="2">
    <citation type="submission" date="2020-09" db="EMBL/GenBank/DDBJ databases">
        <authorList>
            <person name="Sun Q."/>
            <person name="Zhou Y."/>
        </authorList>
    </citation>
    <scope>NUCLEOTIDE SEQUENCE</scope>
    <source>
        <strain evidence="1">CGMCC 1.15725</strain>
    </source>
</reference>
<gene>
    <name evidence="1" type="ORF">GCM10011611_63310</name>
</gene>
<dbReference type="InterPro" id="IPR046613">
    <property type="entry name" value="DUF6726"/>
</dbReference>
<accession>A0A8J3E7R6</accession>
<dbReference type="Proteomes" id="UP000646365">
    <property type="component" value="Unassembled WGS sequence"/>
</dbReference>
<protein>
    <submittedName>
        <fullName evidence="1">Uncharacterized protein</fullName>
    </submittedName>
</protein>
<proteinExistence type="predicted"/>
<dbReference type="RefSeq" id="WP_189052207.1">
    <property type="nucleotide sequence ID" value="NZ_BMJQ01000027.1"/>
</dbReference>
<sequence length="62" mass="6157">MVKRYAWSPGRGLMLIMVLSAGLAGCGVVALPVRTASAVVKTVPVAGHVAAAPLDAAADAID</sequence>
<evidence type="ECO:0000313" key="1">
    <source>
        <dbReference type="EMBL" id="GGF48243.1"/>
    </source>
</evidence>
<reference evidence="1" key="1">
    <citation type="journal article" date="2014" name="Int. J. Syst. Evol. Microbiol.">
        <title>Complete genome sequence of Corynebacterium casei LMG S-19264T (=DSM 44701T), isolated from a smear-ripened cheese.</title>
        <authorList>
            <consortium name="US DOE Joint Genome Institute (JGI-PGF)"/>
            <person name="Walter F."/>
            <person name="Albersmeier A."/>
            <person name="Kalinowski J."/>
            <person name="Ruckert C."/>
        </authorList>
    </citation>
    <scope>NUCLEOTIDE SEQUENCE</scope>
    <source>
        <strain evidence="1">CGMCC 1.15725</strain>
    </source>
</reference>
<comment type="caution">
    <text evidence="1">The sequence shown here is derived from an EMBL/GenBank/DDBJ whole genome shotgun (WGS) entry which is preliminary data.</text>
</comment>
<dbReference type="EMBL" id="BMJQ01000027">
    <property type="protein sequence ID" value="GGF48243.1"/>
    <property type="molecule type" value="Genomic_DNA"/>
</dbReference>
<dbReference type="Pfam" id="PF20487">
    <property type="entry name" value="DUF6726"/>
    <property type="match status" value="1"/>
</dbReference>